<proteinExistence type="predicted"/>
<dbReference type="InterPro" id="IPR050888">
    <property type="entry name" value="ZnF_C2H2-type_TF"/>
</dbReference>
<reference evidence="9" key="1">
    <citation type="submission" date="2015-09" db="EMBL/GenBank/DDBJ databases">
        <title>De novo assembly of Pectinophora gossypiella (Pink Bollworm) gut transcriptome.</title>
        <authorList>
            <person name="Tassone E.E."/>
        </authorList>
    </citation>
    <scope>NUCLEOTIDE SEQUENCE</scope>
</reference>
<dbReference type="InterPro" id="IPR036236">
    <property type="entry name" value="Znf_C2H2_sf"/>
</dbReference>
<feature type="non-terminal residue" evidence="9">
    <location>
        <position position="122"/>
    </location>
</feature>
<feature type="domain" description="C2H2-type" evidence="8">
    <location>
        <begin position="6"/>
        <end position="33"/>
    </location>
</feature>
<name>A0A1E1W3I4_PECGO</name>
<evidence type="ECO:0000259" key="8">
    <source>
        <dbReference type="PROSITE" id="PS50157"/>
    </source>
</evidence>
<dbReference type="AlphaFoldDB" id="A0A1E1W3I4"/>
<keyword evidence="3" id="KW-0677">Repeat</keyword>
<evidence type="ECO:0000256" key="4">
    <source>
        <dbReference type="ARBA" id="ARBA00022771"/>
    </source>
</evidence>
<evidence type="ECO:0000256" key="6">
    <source>
        <dbReference type="ARBA" id="ARBA00023242"/>
    </source>
</evidence>
<feature type="domain" description="C2H2-type" evidence="8">
    <location>
        <begin position="59"/>
        <end position="87"/>
    </location>
</feature>
<gene>
    <name evidence="9" type="ORF">g.301</name>
</gene>
<feature type="non-terminal residue" evidence="9">
    <location>
        <position position="1"/>
    </location>
</feature>
<accession>A0A1E1W3I4</accession>
<dbReference type="Pfam" id="PF13912">
    <property type="entry name" value="zf-C2H2_6"/>
    <property type="match status" value="2"/>
</dbReference>
<dbReference type="PROSITE" id="PS00028">
    <property type="entry name" value="ZINC_FINGER_C2H2_1"/>
    <property type="match status" value="3"/>
</dbReference>
<dbReference type="Gene3D" id="3.30.160.60">
    <property type="entry name" value="Classic Zinc Finger"/>
    <property type="match status" value="2"/>
</dbReference>
<evidence type="ECO:0000256" key="3">
    <source>
        <dbReference type="ARBA" id="ARBA00022737"/>
    </source>
</evidence>
<dbReference type="PROSITE" id="PS50157">
    <property type="entry name" value="ZINC_FINGER_C2H2_2"/>
    <property type="match status" value="3"/>
</dbReference>
<feature type="domain" description="C2H2-type" evidence="8">
    <location>
        <begin position="32"/>
        <end position="59"/>
    </location>
</feature>
<keyword evidence="4 7" id="KW-0863">Zinc-finger</keyword>
<dbReference type="Pfam" id="PF00096">
    <property type="entry name" value="zf-C2H2"/>
    <property type="match status" value="1"/>
</dbReference>
<evidence type="ECO:0000256" key="2">
    <source>
        <dbReference type="ARBA" id="ARBA00022723"/>
    </source>
</evidence>
<comment type="subcellular location">
    <subcellularLocation>
        <location evidence="1">Nucleus</location>
    </subcellularLocation>
</comment>
<evidence type="ECO:0000313" key="9">
    <source>
        <dbReference type="EMBL" id="JAT81547.1"/>
    </source>
</evidence>
<keyword evidence="6" id="KW-0539">Nucleus</keyword>
<dbReference type="SUPFAM" id="SSF57667">
    <property type="entry name" value="beta-beta-alpha zinc fingers"/>
    <property type="match status" value="2"/>
</dbReference>
<sequence>FDTDVLKCAICGNEFNNFKLLNEHTNNHYRNYECDLCDRAFVNRNNLRMHKYRHLDGEHNCNYCSKVFATKIRKNEHERLVHRFRNHVYKCGHCEERFSDAVAKNKHEISQHGAKLVSFKCQ</sequence>
<dbReference type="EMBL" id="GDQN01009507">
    <property type="protein sequence ID" value="JAT81547.1"/>
    <property type="molecule type" value="Transcribed_RNA"/>
</dbReference>
<evidence type="ECO:0000256" key="7">
    <source>
        <dbReference type="PROSITE-ProRule" id="PRU00042"/>
    </source>
</evidence>
<dbReference type="PANTHER" id="PTHR24406">
    <property type="entry name" value="TRANSCRIPTIONAL REPRESSOR CTCFL-RELATED"/>
    <property type="match status" value="1"/>
</dbReference>
<dbReference type="GO" id="GO:0008270">
    <property type="term" value="F:zinc ion binding"/>
    <property type="evidence" value="ECO:0007669"/>
    <property type="project" value="UniProtKB-KW"/>
</dbReference>
<dbReference type="InterPro" id="IPR013087">
    <property type="entry name" value="Znf_C2H2_type"/>
</dbReference>
<dbReference type="OrthoDB" id="8922241at2759"/>
<protein>
    <recommendedName>
        <fullName evidence="8">C2H2-type domain-containing protein</fullName>
    </recommendedName>
</protein>
<keyword evidence="5" id="KW-0862">Zinc</keyword>
<dbReference type="GO" id="GO:0005634">
    <property type="term" value="C:nucleus"/>
    <property type="evidence" value="ECO:0007669"/>
    <property type="project" value="UniProtKB-SubCell"/>
</dbReference>
<dbReference type="SMART" id="SM00355">
    <property type="entry name" value="ZnF_C2H2"/>
    <property type="match status" value="4"/>
</dbReference>
<organism evidence="9">
    <name type="scientific">Pectinophora gossypiella</name>
    <name type="common">Cotton pink bollworm</name>
    <name type="synonym">Depressaria gossypiella</name>
    <dbReference type="NCBI Taxonomy" id="13191"/>
    <lineage>
        <taxon>Eukaryota</taxon>
        <taxon>Metazoa</taxon>
        <taxon>Ecdysozoa</taxon>
        <taxon>Arthropoda</taxon>
        <taxon>Hexapoda</taxon>
        <taxon>Insecta</taxon>
        <taxon>Pterygota</taxon>
        <taxon>Neoptera</taxon>
        <taxon>Endopterygota</taxon>
        <taxon>Lepidoptera</taxon>
        <taxon>Glossata</taxon>
        <taxon>Ditrysia</taxon>
        <taxon>Gelechioidea</taxon>
        <taxon>Gelechiidae</taxon>
        <taxon>Apatetrinae</taxon>
        <taxon>Pectinophora</taxon>
    </lineage>
</organism>
<evidence type="ECO:0000256" key="1">
    <source>
        <dbReference type="ARBA" id="ARBA00004123"/>
    </source>
</evidence>
<evidence type="ECO:0000256" key="5">
    <source>
        <dbReference type="ARBA" id="ARBA00022833"/>
    </source>
</evidence>
<keyword evidence="2" id="KW-0479">Metal-binding</keyword>